<dbReference type="PROSITE" id="PS51670">
    <property type="entry name" value="SHKT"/>
    <property type="match status" value="1"/>
</dbReference>
<dbReference type="GO" id="GO:0004222">
    <property type="term" value="F:metalloendopeptidase activity"/>
    <property type="evidence" value="ECO:0007669"/>
    <property type="project" value="InterPro"/>
</dbReference>
<dbReference type="GO" id="GO:0006509">
    <property type="term" value="P:membrane protein ectodomain proteolysis"/>
    <property type="evidence" value="ECO:0007669"/>
    <property type="project" value="TreeGrafter"/>
</dbReference>
<name>A0A814B0I3_9BILA</name>
<dbReference type="SUPFAM" id="SSF55486">
    <property type="entry name" value="Metalloproteases ('zincins'), catalytic domain"/>
    <property type="match status" value="1"/>
</dbReference>
<dbReference type="InterPro" id="IPR000742">
    <property type="entry name" value="EGF"/>
</dbReference>
<keyword evidence="3" id="KW-0378">Hydrolase</keyword>
<feature type="binding site" evidence="9">
    <location>
        <position position="265"/>
    </location>
    <ligand>
        <name>Zn(2+)</name>
        <dbReference type="ChEBI" id="CHEBI:29105"/>
        <note>catalytic</note>
    </ligand>
</feature>
<keyword evidence="4 9" id="KW-0862">Zinc</keyword>
<evidence type="ECO:0000256" key="2">
    <source>
        <dbReference type="ARBA" id="ARBA00022723"/>
    </source>
</evidence>
<evidence type="ECO:0000256" key="8">
    <source>
        <dbReference type="PROSITE-ProRule" id="PRU00076"/>
    </source>
</evidence>
<feature type="disulfide bond" evidence="8">
    <location>
        <begin position="561"/>
        <end position="570"/>
    </location>
</feature>
<evidence type="ECO:0000256" key="7">
    <source>
        <dbReference type="ARBA" id="ARBA00023180"/>
    </source>
</evidence>
<evidence type="ECO:0000259" key="12">
    <source>
        <dbReference type="PROSITE" id="PS50026"/>
    </source>
</evidence>
<evidence type="ECO:0000256" key="3">
    <source>
        <dbReference type="ARBA" id="ARBA00022801"/>
    </source>
</evidence>
<dbReference type="PROSITE" id="PS50215">
    <property type="entry name" value="ADAM_MEPRO"/>
    <property type="match status" value="1"/>
</dbReference>
<dbReference type="InterPro" id="IPR041645">
    <property type="entry name" value="ADAMTS_CR_2"/>
</dbReference>
<dbReference type="OrthoDB" id="6134861at2759"/>
<dbReference type="PROSITE" id="PS00022">
    <property type="entry name" value="EGF_1"/>
    <property type="match status" value="2"/>
</dbReference>
<evidence type="ECO:0000256" key="10">
    <source>
        <dbReference type="PROSITE-ProRule" id="PRU01005"/>
    </source>
</evidence>
<evidence type="ECO:0000256" key="5">
    <source>
        <dbReference type="ARBA" id="ARBA00023049"/>
    </source>
</evidence>
<feature type="disulfide bond" evidence="10">
    <location>
        <begin position="769"/>
        <end position="787"/>
    </location>
</feature>
<dbReference type="PANTHER" id="PTHR11905:SF159">
    <property type="entry name" value="ADAM METALLOPROTEASE"/>
    <property type="match status" value="1"/>
</dbReference>
<feature type="non-terminal residue" evidence="15">
    <location>
        <position position="794"/>
    </location>
</feature>
<evidence type="ECO:0000256" key="11">
    <source>
        <dbReference type="SAM" id="MobiDB-lite"/>
    </source>
</evidence>
<keyword evidence="2 9" id="KW-0479">Metal-binding</keyword>
<dbReference type="Gene3D" id="3.40.1620.60">
    <property type="match status" value="1"/>
</dbReference>
<dbReference type="PANTHER" id="PTHR11905">
    <property type="entry name" value="ADAM A DISINTEGRIN AND METALLOPROTEASE DOMAIN"/>
    <property type="match status" value="1"/>
</dbReference>
<dbReference type="SUPFAM" id="SSF57196">
    <property type="entry name" value="EGF/Laminin"/>
    <property type="match status" value="1"/>
</dbReference>
<dbReference type="PROSITE" id="PS01186">
    <property type="entry name" value="EGF_2"/>
    <property type="match status" value="1"/>
</dbReference>
<organism evidence="15 16">
    <name type="scientific">Brachionus calyciflorus</name>
    <dbReference type="NCBI Taxonomy" id="104777"/>
    <lineage>
        <taxon>Eukaryota</taxon>
        <taxon>Metazoa</taxon>
        <taxon>Spiralia</taxon>
        <taxon>Gnathifera</taxon>
        <taxon>Rotifera</taxon>
        <taxon>Eurotatoria</taxon>
        <taxon>Monogononta</taxon>
        <taxon>Pseudotrocha</taxon>
        <taxon>Ploima</taxon>
        <taxon>Brachionidae</taxon>
        <taxon>Brachionus</taxon>
    </lineage>
</organism>
<evidence type="ECO:0000259" key="13">
    <source>
        <dbReference type="PROSITE" id="PS50215"/>
    </source>
</evidence>
<dbReference type="Gene3D" id="3.40.390.10">
    <property type="entry name" value="Collagenase (Catalytic Domain)"/>
    <property type="match status" value="1"/>
</dbReference>
<evidence type="ECO:0000256" key="9">
    <source>
        <dbReference type="PROSITE-ProRule" id="PRU00276"/>
    </source>
</evidence>
<dbReference type="GO" id="GO:0046872">
    <property type="term" value="F:metal ion binding"/>
    <property type="evidence" value="ECO:0007669"/>
    <property type="project" value="UniProtKB-KW"/>
</dbReference>
<dbReference type="Pfam" id="PF17771">
    <property type="entry name" value="ADAMTS_CR_2"/>
    <property type="match status" value="1"/>
</dbReference>
<comment type="caution">
    <text evidence="15">The sequence shown here is derived from an EMBL/GenBank/DDBJ whole genome shotgun (WGS) entry which is preliminary data.</text>
</comment>
<dbReference type="SMART" id="SM00254">
    <property type="entry name" value="ShKT"/>
    <property type="match status" value="2"/>
</dbReference>
<evidence type="ECO:0000256" key="1">
    <source>
        <dbReference type="ARBA" id="ARBA00022670"/>
    </source>
</evidence>
<proteinExistence type="predicted"/>
<feature type="domain" description="ShKT" evidence="14">
    <location>
        <begin position="762"/>
        <end position="794"/>
    </location>
</feature>
<feature type="active site" evidence="9">
    <location>
        <position position="262"/>
    </location>
</feature>
<feature type="domain" description="Peptidase M12B" evidence="13">
    <location>
        <begin position="84"/>
        <end position="315"/>
    </location>
</feature>
<keyword evidence="7" id="KW-0325">Glycoprotein</keyword>
<reference evidence="15" key="1">
    <citation type="submission" date="2021-02" db="EMBL/GenBank/DDBJ databases">
        <authorList>
            <person name="Nowell W R."/>
        </authorList>
    </citation>
    <scope>NUCLEOTIDE SEQUENCE</scope>
    <source>
        <strain evidence="15">Ploen Becks lab</strain>
    </source>
</reference>
<evidence type="ECO:0000256" key="4">
    <source>
        <dbReference type="ARBA" id="ARBA00022833"/>
    </source>
</evidence>
<keyword evidence="16" id="KW-1185">Reference proteome</keyword>
<feature type="domain" description="EGF-like" evidence="12">
    <location>
        <begin position="527"/>
        <end position="571"/>
    </location>
</feature>
<dbReference type="Proteomes" id="UP000663879">
    <property type="component" value="Unassembled WGS sequence"/>
</dbReference>
<dbReference type="SMART" id="SM00181">
    <property type="entry name" value="EGF"/>
    <property type="match status" value="2"/>
</dbReference>
<evidence type="ECO:0000259" key="14">
    <source>
        <dbReference type="PROSITE" id="PS51670"/>
    </source>
</evidence>
<gene>
    <name evidence="15" type="ORF">OXX778_LOCUS12464</name>
</gene>
<keyword evidence="8" id="KW-0245">EGF-like domain</keyword>
<feature type="domain" description="EGF-like" evidence="12">
    <location>
        <begin position="578"/>
        <end position="615"/>
    </location>
</feature>
<keyword evidence="1" id="KW-0645">Protease</keyword>
<feature type="region of interest" description="Disordered" evidence="11">
    <location>
        <begin position="629"/>
        <end position="689"/>
    </location>
</feature>
<dbReference type="CDD" id="cd00054">
    <property type="entry name" value="EGF_CA"/>
    <property type="match status" value="1"/>
</dbReference>
<dbReference type="PROSITE" id="PS50026">
    <property type="entry name" value="EGF_3"/>
    <property type="match status" value="2"/>
</dbReference>
<keyword evidence="6 8" id="KW-1015">Disulfide bond</keyword>
<dbReference type="Gene3D" id="2.10.25.10">
    <property type="entry name" value="Laminin"/>
    <property type="match status" value="2"/>
</dbReference>
<dbReference type="InterPro" id="IPR024079">
    <property type="entry name" value="MetalloPept_cat_dom_sf"/>
</dbReference>
<dbReference type="AlphaFoldDB" id="A0A814B0I3"/>
<feature type="binding site" evidence="9">
    <location>
        <position position="261"/>
    </location>
    <ligand>
        <name>Zn(2+)</name>
        <dbReference type="ChEBI" id="CHEBI:29105"/>
        <note>catalytic</note>
    </ligand>
</feature>
<dbReference type="EMBL" id="CAJNOC010002261">
    <property type="protein sequence ID" value="CAF0922549.1"/>
    <property type="molecule type" value="Genomic_DNA"/>
</dbReference>
<dbReference type="InterPro" id="IPR001590">
    <property type="entry name" value="Peptidase_M12B"/>
</dbReference>
<evidence type="ECO:0000256" key="6">
    <source>
        <dbReference type="ARBA" id="ARBA00023157"/>
    </source>
</evidence>
<evidence type="ECO:0000313" key="15">
    <source>
        <dbReference type="EMBL" id="CAF0922549.1"/>
    </source>
</evidence>
<evidence type="ECO:0000313" key="16">
    <source>
        <dbReference type="Proteomes" id="UP000663879"/>
    </source>
</evidence>
<dbReference type="InterPro" id="IPR003582">
    <property type="entry name" value="ShKT_dom"/>
</dbReference>
<feature type="disulfide bond" evidence="8">
    <location>
        <begin position="605"/>
        <end position="614"/>
    </location>
</feature>
<accession>A0A814B0I3</accession>
<feature type="binding site" evidence="9">
    <location>
        <position position="271"/>
    </location>
    <ligand>
        <name>Zn(2+)</name>
        <dbReference type="ChEBI" id="CHEBI:29105"/>
        <note>catalytic</note>
    </ligand>
</feature>
<protein>
    <submittedName>
        <fullName evidence="15">Uncharacterized protein</fullName>
    </submittedName>
</protein>
<dbReference type="Pfam" id="PF13688">
    <property type="entry name" value="Reprolysin_5"/>
    <property type="match status" value="1"/>
</dbReference>
<sequence>IGTICSNSSKNLFFDIFPINENGEHHYNSANNRHLIKKRSTDNVNKNEVIDYIISNKTLEALRNSSKANKMSTRVGTNGEPLYLFVELLVVTDSTVFQYHKNFMGSSDQNLIFSQMRIYYAHLINGINQRFTNSLVTDPDLRIFIVLKNFLFLTNAQDLTWLNINNVGEPGYPTYENKEVVLTGKTLNAFTTFMNSKNFEFTYDHAVALFNKDLWSDDPSQSPSSRSGVAGFASVGQICTSDRYSLSEDFGGFSNSITIAHEIGHNLGAIHDGEAGCFASDNYIMTPILNAQPPQTNFYKFSSCSISQFKATLLNAQLNGAKSNAQCLTNTPSSFPIESSLADISLPGLIWNANDQCRMQFGPQSSSVPTSVIPNSDKCDLFCYQRTDTYFSLKANGGAIDGTPCDVGKICIKGVCTSDNRGPTDSCVNGDTILTGNVLGIAINSFQISCSDLFKEILSKNLPITSFCSDKYVGTYCCQSCKKYNALTCFDEYPYCSSYSNTCDTTFLNGAPIWMKCKLTCKRCQAEPLRCTNSTFLCYNGGTCRNTQVEPTSQFGFECVCPRGFTGELCELSNITLRGNPCFPNPCLNNGGCNVKSSTTYSCSCPSNCFGLNCESCIEQATTTTRIPTTTSTTTRVPTTTTTTSITTTTTTTTRVPTTTTTTSITTTTTTTTTRIPTTTSTTATTPRSSTTTFTTTIFSISSTLRTSTRQILDNCKNIDEFFCLTSTALLRTSCNNPSVFKFEYPLSVYCCVSCQKVFRNCVDSSYNCKFLANRCNELSIYKPHPCPSTCNLC</sequence>
<keyword evidence="5" id="KW-0482">Metalloprotease</keyword>
<comment type="caution">
    <text evidence="8">Lacks conserved residue(s) required for the propagation of feature annotation.</text>
</comment>